<evidence type="ECO:0000313" key="14">
    <source>
        <dbReference type="Proteomes" id="UP000887104"/>
    </source>
</evidence>
<sequence>MIWQVKRLKTNNFNKGITLIEMLVVLAIIGILAIVALPSFSAQIKNDRITTNANQLQSVVKFARSEAAKRDQQIDLVVTGSKWLVKIDKDTAQERTLAQFSPTHSSINVNNLQNMTISKTGAITAANLLVTDNDNQTDDRLLCIYISGQTLLTKAANCQ</sequence>
<dbReference type="PROSITE" id="PS00409">
    <property type="entry name" value="PROKAR_NTER_METHYL"/>
    <property type="match status" value="1"/>
</dbReference>
<comment type="caution">
    <text evidence="13">The sequence shown here is derived from an EMBL/GenBank/DDBJ whole genome shotgun (WGS) entry which is preliminary data.</text>
</comment>
<dbReference type="SUPFAM" id="SSF54523">
    <property type="entry name" value="Pili subunits"/>
    <property type="match status" value="1"/>
</dbReference>
<dbReference type="EMBL" id="BPEY01000078">
    <property type="protein sequence ID" value="GIU50002.1"/>
    <property type="molecule type" value="Genomic_DNA"/>
</dbReference>
<evidence type="ECO:0000256" key="1">
    <source>
        <dbReference type="ARBA" id="ARBA00004377"/>
    </source>
</evidence>
<dbReference type="Proteomes" id="UP000887104">
    <property type="component" value="Unassembled WGS sequence"/>
</dbReference>
<evidence type="ECO:0000259" key="12">
    <source>
        <dbReference type="Pfam" id="PF12019"/>
    </source>
</evidence>
<comment type="similarity">
    <text evidence="9">Belongs to the GSP H family.</text>
</comment>
<dbReference type="PANTHER" id="PTHR30093">
    <property type="entry name" value="GENERAL SECRETION PATHWAY PROTEIN G"/>
    <property type="match status" value="1"/>
</dbReference>
<dbReference type="Pfam" id="PF12019">
    <property type="entry name" value="GspH"/>
    <property type="match status" value="1"/>
</dbReference>
<evidence type="ECO:0000256" key="2">
    <source>
        <dbReference type="ARBA" id="ARBA00021549"/>
    </source>
</evidence>
<comment type="subcellular location">
    <subcellularLocation>
        <location evidence="1">Cell inner membrane</location>
        <topology evidence="1">Single-pass membrane protein</topology>
    </subcellularLocation>
</comment>
<evidence type="ECO:0000256" key="7">
    <source>
        <dbReference type="ARBA" id="ARBA00022989"/>
    </source>
</evidence>
<gene>
    <name evidence="13" type="ORF">TUM4438_34820</name>
</gene>
<evidence type="ECO:0000256" key="11">
    <source>
        <dbReference type="SAM" id="Phobius"/>
    </source>
</evidence>
<evidence type="ECO:0000256" key="5">
    <source>
        <dbReference type="ARBA" id="ARBA00022519"/>
    </source>
</evidence>
<protein>
    <recommendedName>
        <fullName evidence="2">Type II secretion system protein H</fullName>
    </recommendedName>
    <alternativeName>
        <fullName evidence="10">General secretion pathway protein H</fullName>
    </alternativeName>
</protein>
<name>A0ABQ4PNG2_9GAMM</name>
<evidence type="ECO:0000256" key="4">
    <source>
        <dbReference type="ARBA" id="ARBA00022481"/>
    </source>
</evidence>
<dbReference type="Gene3D" id="3.30.700.10">
    <property type="entry name" value="Glycoprotein, Type 4 Pilin"/>
    <property type="match status" value="1"/>
</dbReference>
<reference evidence="13" key="1">
    <citation type="submission" date="2021-05" db="EMBL/GenBank/DDBJ databases">
        <title>Molecular characterization for Shewanella algae harboring chromosomal blaOXA-55-like strains isolated from clinical and environment sample.</title>
        <authorList>
            <person name="Ohama Y."/>
            <person name="Aoki K."/>
            <person name="Harada S."/>
            <person name="Moriya K."/>
            <person name="Ishii Y."/>
            <person name="Tateda K."/>
        </authorList>
    </citation>
    <scope>NUCLEOTIDE SEQUENCE</scope>
    <source>
        <strain evidence="13">JCM 11563</strain>
    </source>
</reference>
<proteinExistence type="inferred from homology"/>
<dbReference type="RefSeq" id="WP_220782453.1">
    <property type="nucleotide sequence ID" value="NZ_JAKILT010000035.1"/>
</dbReference>
<evidence type="ECO:0000313" key="13">
    <source>
        <dbReference type="EMBL" id="GIU50002.1"/>
    </source>
</evidence>
<evidence type="ECO:0000256" key="8">
    <source>
        <dbReference type="ARBA" id="ARBA00023136"/>
    </source>
</evidence>
<dbReference type="InterPro" id="IPR045584">
    <property type="entry name" value="Pilin-like"/>
</dbReference>
<evidence type="ECO:0000256" key="9">
    <source>
        <dbReference type="ARBA" id="ARBA00025772"/>
    </source>
</evidence>
<evidence type="ECO:0000256" key="6">
    <source>
        <dbReference type="ARBA" id="ARBA00022692"/>
    </source>
</evidence>
<keyword evidence="7 11" id="KW-1133">Transmembrane helix</keyword>
<evidence type="ECO:0000256" key="10">
    <source>
        <dbReference type="ARBA" id="ARBA00030775"/>
    </source>
</evidence>
<feature type="transmembrane region" description="Helical" evidence="11">
    <location>
        <begin position="20"/>
        <end position="40"/>
    </location>
</feature>
<dbReference type="Pfam" id="PF07963">
    <property type="entry name" value="N_methyl"/>
    <property type="match status" value="1"/>
</dbReference>
<dbReference type="InterPro" id="IPR012902">
    <property type="entry name" value="N_methyl_site"/>
</dbReference>
<dbReference type="NCBIfam" id="TIGR02532">
    <property type="entry name" value="IV_pilin_GFxxxE"/>
    <property type="match status" value="1"/>
</dbReference>
<evidence type="ECO:0000256" key="3">
    <source>
        <dbReference type="ARBA" id="ARBA00022475"/>
    </source>
</evidence>
<feature type="domain" description="General secretion pathway GspH" evidence="12">
    <location>
        <begin position="53"/>
        <end position="148"/>
    </location>
</feature>
<keyword evidence="8 11" id="KW-0472">Membrane</keyword>
<keyword evidence="4" id="KW-0488">Methylation</keyword>
<accession>A0ABQ4PNG2</accession>
<keyword evidence="14" id="KW-1185">Reference proteome</keyword>
<keyword evidence="3" id="KW-1003">Cell membrane</keyword>
<keyword evidence="5" id="KW-0997">Cell inner membrane</keyword>
<keyword evidence="6 11" id="KW-0812">Transmembrane</keyword>
<organism evidence="13 14">
    <name type="scientific">Shewanella sairae</name>
    <dbReference type="NCBI Taxonomy" id="190310"/>
    <lineage>
        <taxon>Bacteria</taxon>
        <taxon>Pseudomonadati</taxon>
        <taxon>Pseudomonadota</taxon>
        <taxon>Gammaproteobacteria</taxon>
        <taxon>Alteromonadales</taxon>
        <taxon>Shewanellaceae</taxon>
        <taxon>Shewanella</taxon>
    </lineage>
</organism>
<dbReference type="InterPro" id="IPR022346">
    <property type="entry name" value="T2SS_GspH"/>
</dbReference>